<evidence type="ECO:0000256" key="10">
    <source>
        <dbReference type="ARBA" id="ARBA00023136"/>
    </source>
</evidence>
<keyword evidence="4" id="KW-0808">Transferase</keyword>
<dbReference type="CDD" id="cd16461">
    <property type="entry name" value="RING-H2_EL5-like"/>
    <property type="match status" value="1"/>
</dbReference>
<feature type="domain" description="RING-type" evidence="15">
    <location>
        <begin position="83"/>
        <end position="125"/>
    </location>
</feature>
<evidence type="ECO:0000256" key="5">
    <source>
        <dbReference type="ARBA" id="ARBA00022692"/>
    </source>
</evidence>
<dbReference type="EC" id="2.3.2.27" evidence="3"/>
<gene>
    <name evidence="16" type="ORF">F3Y22_tig00110195pilonHSYRG00027</name>
</gene>
<keyword evidence="9 14" id="KW-1133">Transmembrane helix</keyword>
<dbReference type="PANTHER" id="PTHR46905">
    <property type="entry name" value="RING-H2 FINGER PROTEIN ATL78"/>
    <property type="match status" value="1"/>
</dbReference>
<evidence type="ECO:0000256" key="12">
    <source>
        <dbReference type="PROSITE-ProRule" id="PRU00175"/>
    </source>
</evidence>
<keyword evidence="12" id="KW-0863">Zinc-finger</keyword>
<keyword evidence="8" id="KW-0862">Zinc</keyword>
<comment type="caution">
    <text evidence="16">The sequence shown here is derived from an EMBL/GenBank/DDBJ whole genome shotgun (WGS) entry which is preliminary data.</text>
</comment>
<comment type="catalytic activity">
    <reaction evidence="1">
        <text>S-ubiquitinyl-[E2 ubiquitin-conjugating enzyme]-L-cysteine + [acceptor protein]-L-lysine = [E2 ubiquitin-conjugating enzyme]-L-cysteine + N(6)-ubiquitinyl-[acceptor protein]-L-lysine.</text>
        <dbReference type="EC" id="2.3.2.27"/>
    </reaction>
</comment>
<comment type="subcellular location">
    <subcellularLocation>
        <location evidence="2">Membrane</location>
        <topology evidence="2">Single-pass membrane protein</topology>
    </subcellularLocation>
</comment>
<evidence type="ECO:0000256" key="14">
    <source>
        <dbReference type="SAM" id="Phobius"/>
    </source>
</evidence>
<dbReference type="GO" id="GO:0061630">
    <property type="term" value="F:ubiquitin protein ligase activity"/>
    <property type="evidence" value="ECO:0007669"/>
    <property type="project" value="UniProtKB-EC"/>
</dbReference>
<evidence type="ECO:0000313" key="17">
    <source>
        <dbReference type="Proteomes" id="UP000436088"/>
    </source>
</evidence>
<dbReference type="PANTHER" id="PTHR46905:SF21">
    <property type="entry name" value="RING-TYPE E3 UBIQUITIN TRANSFERASE"/>
    <property type="match status" value="1"/>
</dbReference>
<dbReference type="SMART" id="SM01197">
    <property type="entry name" value="FANCL_C"/>
    <property type="match status" value="1"/>
</dbReference>
<reference evidence="16" key="1">
    <citation type="submission" date="2019-09" db="EMBL/GenBank/DDBJ databases">
        <title>Draft genome information of white flower Hibiscus syriacus.</title>
        <authorList>
            <person name="Kim Y.-M."/>
        </authorList>
    </citation>
    <scope>NUCLEOTIDE SEQUENCE [LARGE SCALE GENOMIC DNA]</scope>
    <source>
        <strain evidence="16">YM2019G1</strain>
    </source>
</reference>
<feature type="region of interest" description="Disordered" evidence="13">
    <location>
        <begin position="135"/>
        <end position="154"/>
    </location>
</feature>
<dbReference type="Proteomes" id="UP000436088">
    <property type="component" value="Unassembled WGS sequence"/>
</dbReference>
<dbReference type="GO" id="GO:0016567">
    <property type="term" value="P:protein ubiquitination"/>
    <property type="evidence" value="ECO:0007669"/>
    <property type="project" value="InterPro"/>
</dbReference>
<evidence type="ECO:0000313" key="16">
    <source>
        <dbReference type="EMBL" id="KAE8714450.1"/>
    </source>
</evidence>
<evidence type="ECO:0000256" key="8">
    <source>
        <dbReference type="ARBA" id="ARBA00022833"/>
    </source>
</evidence>
<feature type="compositionally biased region" description="Polar residues" evidence="13">
    <location>
        <begin position="145"/>
        <end position="154"/>
    </location>
</feature>
<name>A0A6A3BBQ6_HIBSY</name>
<dbReference type="GO" id="GO:0016020">
    <property type="term" value="C:membrane"/>
    <property type="evidence" value="ECO:0007669"/>
    <property type="project" value="UniProtKB-SubCell"/>
</dbReference>
<dbReference type="Pfam" id="PF13639">
    <property type="entry name" value="zf-RING_2"/>
    <property type="match status" value="1"/>
</dbReference>
<organism evidence="16 17">
    <name type="scientific">Hibiscus syriacus</name>
    <name type="common">Rose of Sharon</name>
    <dbReference type="NCBI Taxonomy" id="106335"/>
    <lineage>
        <taxon>Eukaryota</taxon>
        <taxon>Viridiplantae</taxon>
        <taxon>Streptophyta</taxon>
        <taxon>Embryophyta</taxon>
        <taxon>Tracheophyta</taxon>
        <taxon>Spermatophyta</taxon>
        <taxon>Magnoliopsida</taxon>
        <taxon>eudicotyledons</taxon>
        <taxon>Gunneridae</taxon>
        <taxon>Pentapetalae</taxon>
        <taxon>rosids</taxon>
        <taxon>malvids</taxon>
        <taxon>Malvales</taxon>
        <taxon>Malvaceae</taxon>
        <taxon>Malvoideae</taxon>
        <taxon>Hibiscus</taxon>
    </lineage>
</organism>
<evidence type="ECO:0000256" key="1">
    <source>
        <dbReference type="ARBA" id="ARBA00000900"/>
    </source>
</evidence>
<dbReference type="AlphaFoldDB" id="A0A6A3BBQ6"/>
<evidence type="ECO:0000256" key="13">
    <source>
        <dbReference type="SAM" id="MobiDB-lite"/>
    </source>
</evidence>
<dbReference type="GO" id="GO:0008270">
    <property type="term" value="F:zinc ion binding"/>
    <property type="evidence" value="ECO:0007669"/>
    <property type="project" value="UniProtKB-KW"/>
</dbReference>
<sequence length="154" mass="16947">MAVAPASGNKTHDHNSYISQTKQVVVLLCVVMFAMGLNSIVQFVLRCRRRESPATTTGLKKRDLERIPVAVYGTGVRFTSGECPICLGEFLDGDKVKVLPKCKHGFHVRCIDKWLLSRSSCPNCRHSLLQHKTGNKDVIPRPATDNGNVGQEGS</sequence>
<evidence type="ECO:0000259" key="15">
    <source>
        <dbReference type="PROSITE" id="PS50089"/>
    </source>
</evidence>
<evidence type="ECO:0000256" key="3">
    <source>
        <dbReference type="ARBA" id="ARBA00012483"/>
    </source>
</evidence>
<protein>
    <recommendedName>
        <fullName evidence="3">RING-type E3 ubiquitin transferase</fullName>
        <ecNumber evidence="3">2.3.2.27</ecNumber>
    </recommendedName>
</protein>
<dbReference type="InterPro" id="IPR001841">
    <property type="entry name" value="Znf_RING"/>
</dbReference>
<dbReference type="SMART" id="SM00184">
    <property type="entry name" value="RING"/>
    <property type="match status" value="1"/>
</dbReference>
<evidence type="ECO:0000256" key="4">
    <source>
        <dbReference type="ARBA" id="ARBA00022679"/>
    </source>
</evidence>
<proteinExistence type="inferred from homology"/>
<evidence type="ECO:0000256" key="2">
    <source>
        <dbReference type="ARBA" id="ARBA00004167"/>
    </source>
</evidence>
<keyword evidence="17" id="KW-1185">Reference proteome</keyword>
<evidence type="ECO:0000256" key="11">
    <source>
        <dbReference type="ARBA" id="ARBA00024209"/>
    </source>
</evidence>
<dbReference type="InterPro" id="IPR013083">
    <property type="entry name" value="Znf_RING/FYVE/PHD"/>
</dbReference>
<evidence type="ECO:0000256" key="9">
    <source>
        <dbReference type="ARBA" id="ARBA00022989"/>
    </source>
</evidence>
<dbReference type="InterPro" id="IPR044602">
    <property type="entry name" value="ATL10/ATL72-79-like"/>
</dbReference>
<evidence type="ECO:0000256" key="6">
    <source>
        <dbReference type="ARBA" id="ARBA00022723"/>
    </source>
</evidence>
<dbReference type="PROSITE" id="PS50089">
    <property type="entry name" value="ZF_RING_2"/>
    <property type="match status" value="1"/>
</dbReference>
<accession>A0A6A3BBQ6</accession>
<keyword evidence="10 14" id="KW-0472">Membrane</keyword>
<evidence type="ECO:0000256" key="7">
    <source>
        <dbReference type="ARBA" id="ARBA00022786"/>
    </source>
</evidence>
<comment type="similarity">
    <text evidence="11">Belongs to the RING-type zinc finger family. ATL subfamily.</text>
</comment>
<keyword evidence="5 14" id="KW-0812">Transmembrane</keyword>
<dbReference type="SUPFAM" id="SSF57850">
    <property type="entry name" value="RING/U-box"/>
    <property type="match status" value="1"/>
</dbReference>
<dbReference type="Gene3D" id="3.30.40.10">
    <property type="entry name" value="Zinc/RING finger domain, C3HC4 (zinc finger)"/>
    <property type="match status" value="1"/>
</dbReference>
<feature type="transmembrane region" description="Helical" evidence="14">
    <location>
        <begin position="24"/>
        <end position="45"/>
    </location>
</feature>
<dbReference type="EMBL" id="VEPZ02000870">
    <property type="protein sequence ID" value="KAE8714450.1"/>
    <property type="molecule type" value="Genomic_DNA"/>
</dbReference>
<keyword evidence="7" id="KW-0833">Ubl conjugation pathway</keyword>
<keyword evidence="6" id="KW-0479">Metal-binding</keyword>